<dbReference type="AlphaFoldDB" id="A0A371FSV4"/>
<name>A0A371FSV4_MUCPR</name>
<reference evidence="1" key="1">
    <citation type="submission" date="2018-05" db="EMBL/GenBank/DDBJ databases">
        <title>Draft genome of Mucuna pruriens seed.</title>
        <authorList>
            <person name="Nnadi N.E."/>
            <person name="Vos R."/>
            <person name="Hasami M.H."/>
            <person name="Devisetty U.K."/>
            <person name="Aguiy J.C."/>
        </authorList>
    </citation>
    <scope>NUCLEOTIDE SEQUENCE [LARGE SCALE GENOMIC DNA]</scope>
    <source>
        <strain evidence="1">JCA_2017</strain>
    </source>
</reference>
<dbReference type="Proteomes" id="UP000257109">
    <property type="component" value="Unassembled WGS sequence"/>
</dbReference>
<proteinExistence type="predicted"/>
<sequence>MDGHTKKWVVNETMSHTPFELDLPSLPIASIVNSDGLSKAQLMVSSMLSETTKVRREMCLKKEGKISYLEEVQTSLAKGWAFLSLHKINYNAYILDMPEVYEGMDSSNLRENSFQEGKFNMNLGKQDQLEKDTKHKEAKAL</sequence>
<feature type="non-terminal residue" evidence="1">
    <location>
        <position position="1"/>
    </location>
</feature>
<accession>A0A371FSV4</accession>
<comment type="caution">
    <text evidence="1">The sequence shown here is derived from an EMBL/GenBank/DDBJ whole genome shotgun (WGS) entry which is preliminary data.</text>
</comment>
<gene>
    <name evidence="1" type="ORF">CR513_37899</name>
</gene>
<evidence type="ECO:0000313" key="1">
    <source>
        <dbReference type="EMBL" id="RDX81429.1"/>
    </source>
</evidence>
<protein>
    <submittedName>
        <fullName evidence="1">Uncharacterized protein</fullName>
    </submittedName>
</protein>
<dbReference type="EMBL" id="QJKJ01007936">
    <property type="protein sequence ID" value="RDX81429.1"/>
    <property type="molecule type" value="Genomic_DNA"/>
</dbReference>
<keyword evidence="2" id="KW-1185">Reference proteome</keyword>
<evidence type="ECO:0000313" key="2">
    <source>
        <dbReference type="Proteomes" id="UP000257109"/>
    </source>
</evidence>
<organism evidence="1 2">
    <name type="scientific">Mucuna pruriens</name>
    <name type="common">Velvet bean</name>
    <name type="synonym">Dolichos pruriens</name>
    <dbReference type="NCBI Taxonomy" id="157652"/>
    <lineage>
        <taxon>Eukaryota</taxon>
        <taxon>Viridiplantae</taxon>
        <taxon>Streptophyta</taxon>
        <taxon>Embryophyta</taxon>
        <taxon>Tracheophyta</taxon>
        <taxon>Spermatophyta</taxon>
        <taxon>Magnoliopsida</taxon>
        <taxon>eudicotyledons</taxon>
        <taxon>Gunneridae</taxon>
        <taxon>Pentapetalae</taxon>
        <taxon>rosids</taxon>
        <taxon>fabids</taxon>
        <taxon>Fabales</taxon>
        <taxon>Fabaceae</taxon>
        <taxon>Papilionoideae</taxon>
        <taxon>50 kb inversion clade</taxon>
        <taxon>NPAAA clade</taxon>
        <taxon>indigoferoid/millettioid clade</taxon>
        <taxon>Phaseoleae</taxon>
        <taxon>Mucuna</taxon>
    </lineage>
</organism>